<dbReference type="HAMAP" id="MF_01473">
    <property type="entry name" value="GtfB"/>
    <property type="match status" value="1"/>
</dbReference>
<dbReference type="GO" id="GO:0005886">
    <property type="term" value="C:plasma membrane"/>
    <property type="evidence" value="ECO:0007669"/>
    <property type="project" value="UniProtKB-SubCell"/>
</dbReference>
<protein>
    <recommendedName>
        <fullName evidence="4">UDP-N-acetylglucosamine--peptide N-acetylglucosaminyltransferase stabilizing protein GtfB</fullName>
    </recommendedName>
    <alternativeName>
        <fullName evidence="4">Glycosyltransferase stabilizing protein GtfB</fullName>
    </alternativeName>
</protein>
<comment type="subunit">
    <text evidence="4">Forms a heterotetramer with 2 subunits each of GtfA and GtfB. Part of the accessory SecA2/SecY2 protein translocation apparatus.</text>
</comment>
<organism evidence="5 6">
    <name type="scientific">Staphylococcus petrasii</name>
    <dbReference type="NCBI Taxonomy" id="1276936"/>
    <lineage>
        <taxon>Bacteria</taxon>
        <taxon>Bacillati</taxon>
        <taxon>Bacillota</taxon>
        <taxon>Bacilli</taxon>
        <taxon>Bacillales</taxon>
        <taxon>Staphylococcaceae</taxon>
        <taxon>Staphylococcus</taxon>
    </lineage>
</organism>
<gene>
    <name evidence="4" type="primary">gtfB</name>
    <name evidence="5" type="ORF">NCTC13830_00313</name>
</gene>
<comment type="pathway">
    <text evidence="1 4">Protein modification; protein glycosylation.</text>
</comment>
<evidence type="ECO:0000313" key="6">
    <source>
        <dbReference type="Proteomes" id="UP000254047"/>
    </source>
</evidence>
<dbReference type="InterPro" id="IPR014268">
    <property type="entry name" value="GtfB"/>
</dbReference>
<dbReference type="OrthoDB" id="2136618at2"/>
<comment type="similarity">
    <text evidence="4">Belongs to the GtfB family.</text>
</comment>
<accession>A0A380FYD3</accession>
<name>A0A380FYD3_9STAP</name>
<dbReference type="Proteomes" id="UP000254047">
    <property type="component" value="Unassembled WGS sequence"/>
</dbReference>
<evidence type="ECO:0000256" key="2">
    <source>
        <dbReference type="ARBA" id="ARBA00022475"/>
    </source>
</evidence>
<dbReference type="AlphaFoldDB" id="A0A380FYD3"/>
<reference evidence="5 6" key="1">
    <citation type="submission" date="2018-06" db="EMBL/GenBank/DDBJ databases">
        <authorList>
            <consortium name="Pathogen Informatics"/>
            <person name="Doyle S."/>
        </authorList>
    </citation>
    <scope>NUCLEOTIDE SEQUENCE [LARGE SCALE GENOMIC DNA]</scope>
    <source>
        <strain evidence="5 6">NCTC13830</strain>
    </source>
</reference>
<evidence type="ECO:0000256" key="3">
    <source>
        <dbReference type="ARBA" id="ARBA00023136"/>
    </source>
</evidence>
<dbReference type="GO" id="GO:0017122">
    <property type="term" value="C:protein N-acetylglucosaminyltransferase complex"/>
    <property type="evidence" value="ECO:0007669"/>
    <property type="project" value="UniProtKB-UniRule"/>
</dbReference>
<dbReference type="UniPathway" id="UPA00378"/>
<dbReference type="SUPFAM" id="SSF53756">
    <property type="entry name" value="UDP-Glycosyltransferase/glycogen phosphorylase"/>
    <property type="match status" value="1"/>
</dbReference>
<keyword evidence="5" id="KW-0808">Transferase</keyword>
<dbReference type="GO" id="GO:0016740">
    <property type="term" value="F:transferase activity"/>
    <property type="evidence" value="ECO:0007669"/>
    <property type="project" value="UniProtKB-KW"/>
</dbReference>
<evidence type="ECO:0000256" key="1">
    <source>
        <dbReference type="ARBA" id="ARBA00004922"/>
    </source>
</evidence>
<dbReference type="EMBL" id="UHDO01000001">
    <property type="protein sequence ID" value="SUM42791.1"/>
    <property type="molecule type" value="Genomic_DNA"/>
</dbReference>
<comment type="function">
    <text evidence="4">Required for polymorphic O-glycosylation of the serine-rich repeat protein in this bacteria. A stabilizing protein that is part of the accessory SecA2/SecY2 system specifically required to export serine-rich repeat cell wall proteins usually encoded upstream in the same operon. The GtfA-GtfB complex adds GlcNAc from UDP-GlcNAc to the substrate protein, attaching the first sugar residue. Stabilizes the glycosylation activity of GtfA. Has no N-acetylglucosaminyl transferase activity on its own.</text>
</comment>
<evidence type="ECO:0000256" key="4">
    <source>
        <dbReference type="HAMAP-Rule" id="MF_01473"/>
    </source>
</evidence>
<evidence type="ECO:0000313" key="5">
    <source>
        <dbReference type="EMBL" id="SUM42791.1"/>
    </source>
</evidence>
<sequence>MINLFERFDGKSQKLKQSLQLAGYNHATIVMDDDGFLPDDVLSPYRFFADYQRLDNDKPAFFNDVQVPPFWEIKGSNDYAEVIDNGIVRGRIFYRKHFKTRIVSFVEWFDPNNHLRSVDYYTKDGFKFATTVYDLEKKPIVKTYINREGKEVLYENFVTKDIVLDWKGQSHFFASKHDFIIFFLKQLKLDLSKIIINSLATPFFVTYRSNIVEKTVLFWQEQSGGNVPGNMKQMLDNKSQQNTVIIPDKNEYQSIVENIEPQYHSSIAQSGYLYDYQKNNKYSKRILNLTNSDDIPNIETLIQTLPEFEFHIGAITEMSEKLMHLDQYPNVTLYPTITKAMTSDLFKSCDIYLDINRGGEISNAIERAMLSNQLILAYDETAHRREFIARNNIVPQTDYAQLTNILTEIATDKNHFKERLEHQKQQNNKIDKRAFKKILNKAMK</sequence>
<keyword evidence="3 4" id="KW-0472">Membrane</keyword>
<dbReference type="RefSeq" id="WP_103297597.1">
    <property type="nucleotide sequence ID" value="NZ_PPQT01000027.1"/>
</dbReference>
<comment type="subcellular location">
    <subcellularLocation>
        <location evidence="4">Cell membrane</location>
        <topology evidence="4">Peripheral membrane protein</topology>
    </subcellularLocation>
</comment>
<keyword evidence="2 4" id="KW-1003">Cell membrane</keyword>
<dbReference type="GO" id="GO:0031647">
    <property type="term" value="P:regulation of protein stability"/>
    <property type="evidence" value="ECO:0007669"/>
    <property type="project" value="UniProtKB-UniRule"/>
</dbReference>
<proteinExistence type="inferred from homology"/>
<dbReference type="NCBIfam" id="TIGR02919">
    <property type="entry name" value="accessory Sec system glycosylation chaperone GtfB"/>
    <property type="match status" value="1"/>
</dbReference>